<dbReference type="Gene3D" id="1.20.1250.20">
    <property type="entry name" value="MFS general substrate transporter like domains"/>
    <property type="match status" value="3"/>
</dbReference>
<dbReference type="InterPro" id="IPR005829">
    <property type="entry name" value="Sugar_transporter_CS"/>
</dbReference>
<dbReference type="InterPro" id="IPR011701">
    <property type="entry name" value="MFS"/>
</dbReference>
<sequence>MASSDQSTSPRLSLEKEADAKVSSPALGDATPVTEPVTVEEAALSKPEVKPDDKEEEWLTGIKLWAVISPLILVFFLVLLDTTIVSTAIPSITNHFNSLTDIGWYSASYQLASAVLQPLAGKVYVHFSNKYTSWRWCFFINLPAGGLAGAILLFTRIPDAYVKPPARNILRDFHNKFDLIGFVLFAPFMVMLLLALQWGGNILYIFAYYLPIYFQSADGASPTMSGVYMLPNILAALVLAVLSGKLVGVIGYYTPFSIASAIFMAVGYGLCGTLSPSSSTGDWIGFQIVAGIGRGMGMQMPLVAVQNNLAPAMIPLAISLCMFTGMLFGALFLSASATIFTNSLRILIPKYAPTANLEAIVVAGATGFRRVITAEELPGVLLAYAKSVDRVFYLCAALAALCLPFSFGLGWTNIKAKAQQKKAATTVLLRSLPLSFFPASGPRKGKIRAICFGFFIALSGFLFGYDTGIVGGVLTLQSYKNDFRFTNNTKVSAIMVSVQNAGAFVAALGVFAVSERFGRRKTIMGAMCLFCTGVILQVIPSHSLACFYLGRIIAGFGLGAGTAVSPSYNAEMAPKEIRGMLGSGVQWLFALGVMISYWIDYGVSVGLPVSSKQWQIPVGLQLVPASVLGLGLIGCKESVRWLAKKERFDEAWESLCWIRGDDGPEVKAEFNEIKVGLAEELRATEGLRSRELMEPANRYRLLLAFGVFLGQQCTGMTALAYFGLFGAEKFIMCGTYILFFSEKWNRRPTLYISGLLMACCFVIVNVVNKTTPGPKNHQATPAGIATVAMVFLTNSIYQFSWGPLPWPYAAEIFPTRLRELGTSVGVSTQWLFNFLFSLTTPYMIAAWGSYTFTFYAILDITMATLVFLFLKETKGRSVEEMETVFRSRAAFDVEVARKEGMAAGVRGEVEEIEVLGLKGE</sequence>
<reference evidence="10 11" key="1">
    <citation type="submission" date="2017-03" db="EMBL/GenBank/DDBJ databases">
        <title>Genomes of endolithic fungi from Antarctica.</title>
        <authorList>
            <person name="Coleine C."/>
            <person name="Masonjones S."/>
            <person name="Stajich J.E."/>
        </authorList>
    </citation>
    <scope>NUCLEOTIDE SEQUENCE [LARGE SCALE GENOMIC DNA]</scope>
    <source>
        <strain evidence="10 11">CCFEE 5311</strain>
    </source>
</reference>
<keyword evidence="5 8" id="KW-1133">Transmembrane helix</keyword>
<feature type="transmembrane region" description="Helical" evidence="8">
    <location>
        <begin position="250"/>
        <end position="271"/>
    </location>
</feature>
<feature type="compositionally biased region" description="Polar residues" evidence="7">
    <location>
        <begin position="1"/>
        <end position="11"/>
    </location>
</feature>
<dbReference type="InterPro" id="IPR036259">
    <property type="entry name" value="MFS_trans_sf"/>
</dbReference>
<dbReference type="GO" id="GO:0016020">
    <property type="term" value="C:membrane"/>
    <property type="evidence" value="ECO:0007669"/>
    <property type="project" value="UniProtKB-SubCell"/>
</dbReference>
<evidence type="ECO:0000259" key="9">
    <source>
        <dbReference type="PROSITE" id="PS50850"/>
    </source>
</evidence>
<proteinExistence type="inferred from homology"/>
<dbReference type="SUPFAM" id="SSF103473">
    <property type="entry name" value="MFS general substrate transporter"/>
    <property type="match status" value="2"/>
</dbReference>
<dbReference type="OrthoDB" id="6612291at2759"/>
<dbReference type="GO" id="GO:0005351">
    <property type="term" value="F:carbohydrate:proton symporter activity"/>
    <property type="evidence" value="ECO:0007669"/>
    <property type="project" value="TreeGrafter"/>
</dbReference>
<dbReference type="PANTHER" id="PTHR48022:SF25">
    <property type="entry name" value="QUINATE TRANSPORTER, PUTATIVE (AFU_ORTHOLOGUE AFUA_5G12950)-RELATED"/>
    <property type="match status" value="1"/>
</dbReference>
<dbReference type="PROSITE" id="PS00216">
    <property type="entry name" value="SUGAR_TRANSPORT_1"/>
    <property type="match status" value="1"/>
</dbReference>
<dbReference type="InterPro" id="IPR005828">
    <property type="entry name" value="MFS_sugar_transport-like"/>
</dbReference>
<evidence type="ECO:0000256" key="1">
    <source>
        <dbReference type="ARBA" id="ARBA00004141"/>
    </source>
</evidence>
<keyword evidence="4 8" id="KW-0812">Transmembrane</keyword>
<evidence type="ECO:0000256" key="8">
    <source>
        <dbReference type="SAM" id="Phobius"/>
    </source>
</evidence>
<comment type="subcellular location">
    <subcellularLocation>
        <location evidence="1">Membrane</location>
        <topology evidence="1">Multi-pass membrane protein</topology>
    </subcellularLocation>
</comment>
<dbReference type="EMBL" id="NAJP01000030">
    <property type="protein sequence ID" value="TKA40945.1"/>
    <property type="molecule type" value="Genomic_DNA"/>
</dbReference>
<comment type="caution">
    <text evidence="10">The sequence shown here is derived from an EMBL/GenBank/DDBJ whole genome shotgun (WGS) entry which is preliminary data.</text>
</comment>
<comment type="similarity">
    <text evidence="2">Belongs to the major facilitator superfamily. Sugar transporter (TC 2.A.1.1) family.</text>
</comment>
<name>A0A4U0V057_9PEZI</name>
<dbReference type="Pfam" id="PF00083">
    <property type="entry name" value="Sugar_tr"/>
    <property type="match status" value="1"/>
</dbReference>
<feature type="transmembrane region" description="Helical" evidence="8">
    <location>
        <begin position="227"/>
        <end position="244"/>
    </location>
</feature>
<gene>
    <name evidence="10" type="ORF">B0A54_07857</name>
</gene>
<feature type="transmembrane region" description="Helical" evidence="8">
    <location>
        <begin position="844"/>
        <end position="870"/>
    </location>
</feature>
<feature type="transmembrane region" description="Helical" evidence="8">
    <location>
        <begin position="283"/>
        <end position="304"/>
    </location>
</feature>
<feature type="transmembrane region" description="Helical" evidence="8">
    <location>
        <begin position="523"/>
        <end position="542"/>
    </location>
</feature>
<dbReference type="Proteomes" id="UP000310066">
    <property type="component" value="Unassembled WGS sequence"/>
</dbReference>
<organism evidence="10 11">
    <name type="scientific">Friedmanniomyces endolithicus</name>
    <dbReference type="NCBI Taxonomy" id="329885"/>
    <lineage>
        <taxon>Eukaryota</taxon>
        <taxon>Fungi</taxon>
        <taxon>Dikarya</taxon>
        <taxon>Ascomycota</taxon>
        <taxon>Pezizomycotina</taxon>
        <taxon>Dothideomycetes</taxon>
        <taxon>Dothideomycetidae</taxon>
        <taxon>Mycosphaerellales</taxon>
        <taxon>Teratosphaeriaceae</taxon>
        <taxon>Friedmanniomyces</taxon>
    </lineage>
</organism>
<feature type="domain" description="Major facilitator superfamily (MFS) profile" evidence="9">
    <location>
        <begin position="452"/>
        <end position="874"/>
    </location>
</feature>
<evidence type="ECO:0000256" key="5">
    <source>
        <dbReference type="ARBA" id="ARBA00022989"/>
    </source>
</evidence>
<dbReference type="STRING" id="329885.A0A4U0V057"/>
<evidence type="ECO:0000256" key="2">
    <source>
        <dbReference type="ARBA" id="ARBA00010992"/>
    </source>
</evidence>
<feature type="transmembrane region" description="Helical" evidence="8">
    <location>
        <begin position="580"/>
        <end position="599"/>
    </location>
</feature>
<feature type="transmembrane region" description="Helical" evidence="8">
    <location>
        <begin position="749"/>
        <end position="767"/>
    </location>
</feature>
<accession>A0A4U0V057</accession>
<evidence type="ECO:0000313" key="10">
    <source>
        <dbReference type="EMBL" id="TKA40945.1"/>
    </source>
</evidence>
<evidence type="ECO:0000313" key="11">
    <source>
        <dbReference type="Proteomes" id="UP000310066"/>
    </source>
</evidence>
<dbReference type="InterPro" id="IPR050360">
    <property type="entry name" value="MFS_Sugar_Transporters"/>
</dbReference>
<feature type="transmembrane region" description="Helical" evidence="8">
    <location>
        <begin position="176"/>
        <end position="196"/>
    </location>
</feature>
<feature type="transmembrane region" description="Helical" evidence="8">
    <location>
        <begin position="391"/>
        <end position="412"/>
    </location>
</feature>
<feature type="transmembrane region" description="Helical" evidence="8">
    <location>
        <begin position="614"/>
        <end position="635"/>
    </location>
</feature>
<protein>
    <recommendedName>
        <fullName evidence="9">Major facilitator superfamily (MFS) profile domain-containing protein</fullName>
    </recommendedName>
</protein>
<evidence type="ECO:0000256" key="7">
    <source>
        <dbReference type="SAM" id="MobiDB-lite"/>
    </source>
</evidence>
<dbReference type="InterPro" id="IPR020846">
    <property type="entry name" value="MFS_dom"/>
</dbReference>
<dbReference type="NCBIfam" id="TIGR00879">
    <property type="entry name" value="SP"/>
    <property type="match status" value="1"/>
</dbReference>
<feature type="transmembrane region" description="Helical" evidence="8">
    <location>
        <begin position="133"/>
        <end position="155"/>
    </location>
</feature>
<keyword evidence="3" id="KW-0813">Transport</keyword>
<evidence type="ECO:0000256" key="4">
    <source>
        <dbReference type="ARBA" id="ARBA00022692"/>
    </source>
</evidence>
<evidence type="ECO:0000256" key="6">
    <source>
        <dbReference type="ARBA" id="ARBA00023136"/>
    </source>
</evidence>
<dbReference type="AlphaFoldDB" id="A0A4U0V057"/>
<feature type="transmembrane region" description="Helical" evidence="8">
    <location>
        <begin position="548"/>
        <end position="568"/>
    </location>
</feature>
<dbReference type="PRINTS" id="PR00171">
    <property type="entry name" value="SUGRTRNSPORT"/>
</dbReference>
<feature type="transmembrane region" description="Helical" evidence="8">
    <location>
        <begin position="316"/>
        <end position="339"/>
    </location>
</feature>
<dbReference type="InterPro" id="IPR003663">
    <property type="entry name" value="Sugar/inositol_transpt"/>
</dbReference>
<feature type="transmembrane region" description="Helical" evidence="8">
    <location>
        <begin position="64"/>
        <end position="89"/>
    </location>
</feature>
<dbReference type="PANTHER" id="PTHR48022">
    <property type="entry name" value="PLASTIDIC GLUCOSE TRANSPORTER 4"/>
    <property type="match status" value="1"/>
</dbReference>
<dbReference type="Pfam" id="PF07690">
    <property type="entry name" value="MFS_1"/>
    <property type="match status" value="1"/>
</dbReference>
<dbReference type="PROSITE" id="PS50850">
    <property type="entry name" value="MFS"/>
    <property type="match status" value="1"/>
</dbReference>
<evidence type="ECO:0000256" key="3">
    <source>
        <dbReference type="ARBA" id="ARBA00022448"/>
    </source>
</evidence>
<feature type="transmembrane region" description="Helical" evidence="8">
    <location>
        <begin position="491"/>
        <end position="511"/>
    </location>
</feature>
<feature type="transmembrane region" description="Helical" evidence="8">
    <location>
        <begin position="779"/>
        <end position="797"/>
    </location>
</feature>
<feature type="region of interest" description="Disordered" evidence="7">
    <location>
        <begin position="1"/>
        <end position="50"/>
    </location>
</feature>
<feature type="transmembrane region" description="Helical" evidence="8">
    <location>
        <begin position="449"/>
        <end position="471"/>
    </location>
</feature>
<keyword evidence="6 8" id="KW-0472">Membrane</keyword>
<dbReference type="PROSITE" id="PS00217">
    <property type="entry name" value="SUGAR_TRANSPORT_2"/>
    <property type="match status" value="1"/>
</dbReference>